<reference evidence="3" key="1">
    <citation type="submission" date="2021-11" db="EMBL/GenBank/DDBJ databases">
        <title>Legionella maioricencis sp. nov., a new species isolated from hot water samples in Mallorca.</title>
        <authorList>
            <person name="Crespi S."/>
            <person name="Drasar V."/>
            <person name="Salva-Serra F."/>
            <person name="Jaen-Luchoro D."/>
            <person name="Pineiro-Iglesias B."/>
            <person name="Aliaga F."/>
            <person name="Fernandez-Juarez V."/>
            <person name="Coll G."/>
            <person name="Moore E.R.B."/>
            <person name="Bennasar-Figueras A."/>
        </authorList>
    </citation>
    <scope>NUCLEOTIDE SEQUENCE</scope>
    <source>
        <strain evidence="3">HCPI-6</strain>
    </source>
</reference>
<comment type="caution">
    <text evidence="3">The sequence shown here is derived from an EMBL/GenBank/DDBJ whole genome shotgun (WGS) entry which is preliminary data.</text>
</comment>
<keyword evidence="1" id="KW-1133">Transmembrane helix</keyword>
<proteinExistence type="predicted"/>
<dbReference type="Proteomes" id="UP001139721">
    <property type="component" value="Unassembled WGS sequence"/>
</dbReference>
<feature type="transmembrane region" description="Helical" evidence="1">
    <location>
        <begin position="12"/>
        <end position="33"/>
    </location>
</feature>
<evidence type="ECO:0000313" key="3">
    <source>
        <dbReference type="EMBL" id="MCL9683524.1"/>
    </source>
</evidence>
<evidence type="ECO:0000313" key="4">
    <source>
        <dbReference type="Proteomes" id="UP001139721"/>
    </source>
</evidence>
<dbReference type="EMBL" id="JAJKBJ010000004">
    <property type="protein sequence ID" value="MCL9683524.1"/>
    <property type="molecule type" value="Genomic_DNA"/>
</dbReference>
<keyword evidence="4" id="KW-1185">Reference proteome</keyword>
<feature type="transmembrane region" description="Helical" evidence="1">
    <location>
        <begin position="199"/>
        <end position="218"/>
    </location>
</feature>
<feature type="transmembrane region" description="Helical" evidence="1">
    <location>
        <begin position="170"/>
        <end position="192"/>
    </location>
</feature>
<keyword evidence="1" id="KW-0812">Transmembrane</keyword>
<name>A0A9X2I9T7_9GAMM</name>
<feature type="transmembrane region" description="Helical" evidence="1">
    <location>
        <begin position="53"/>
        <end position="80"/>
    </location>
</feature>
<evidence type="ECO:0000259" key="2">
    <source>
        <dbReference type="Pfam" id="PF14378"/>
    </source>
</evidence>
<protein>
    <submittedName>
        <fullName evidence="3">Phosphatase PAP2 family protein</fullName>
    </submittedName>
</protein>
<feature type="transmembrane region" description="Helical" evidence="1">
    <location>
        <begin position="101"/>
        <end position="123"/>
    </location>
</feature>
<feature type="domain" description="Inositolphosphotransferase Aur1/Ipt1" evidence="2">
    <location>
        <begin position="150"/>
        <end position="337"/>
    </location>
</feature>
<dbReference type="AlphaFoldDB" id="A0A9X2I9T7"/>
<accession>A0A9X2I9T7</accession>
<dbReference type="RefSeq" id="WP_250421029.1">
    <property type="nucleotide sequence ID" value="NZ_JAJKBJ010000004.1"/>
</dbReference>
<dbReference type="Pfam" id="PF14378">
    <property type="entry name" value="PAP2_3"/>
    <property type="match status" value="1"/>
</dbReference>
<feature type="transmembrane region" description="Helical" evidence="1">
    <location>
        <begin position="287"/>
        <end position="309"/>
    </location>
</feature>
<dbReference type="GO" id="GO:0016020">
    <property type="term" value="C:membrane"/>
    <property type="evidence" value="ECO:0007669"/>
    <property type="project" value="UniProtKB-SubCell"/>
</dbReference>
<dbReference type="InterPro" id="IPR026841">
    <property type="entry name" value="Aur1/Ipt1"/>
</dbReference>
<organism evidence="3 4">
    <name type="scientific">Legionella maioricensis</name>
    <dbReference type="NCBI Taxonomy" id="2896528"/>
    <lineage>
        <taxon>Bacteria</taxon>
        <taxon>Pseudomonadati</taxon>
        <taxon>Pseudomonadota</taxon>
        <taxon>Gammaproteobacteria</taxon>
        <taxon>Legionellales</taxon>
        <taxon>Legionellaceae</taxon>
        <taxon>Legionella</taxon>
    </lineage>
</organism>
<feature type="transmembrane region" description="Helical" evidence="1">
    <location>
        <begin position="321"/>
        <end position="343"/>
    </location>
</feature>
<gene>
    <name evidence="3" type="ORF">LOX96_05430</name>
</gene>
<keyword evidence="1" id="KW-0472">Membrane</keyword>
<evidence type="ECO:0000256" key="1">
    <source>
        <dbReference type="SAM" id="Phobius"/>
    </source>
</evidence>
<sequence>MFDGIKKILTSFQLETYLLYILPITGLLFISLFENPPFSILSGISKETFAWSFFYGGQLIKIGFLFFYIYIYFKIALWLSQWVSVNMFNGQQPPNIRLKPFFLSFSYIMFAIGFGNFFMVISIQHLSQAASRESVIAASQLFMSMDRYIFGFDPQLWIQRFSNSSILDYLFIQSYVRLYLFFITVFIGLILFKIDYFRQFLVAIFIAPFIAMPFWFAFPAVTPNEMYRNNLYSLPSVLATQQEYEKTNKSTTLIAYLHGLEKSVENSTRKHPLVTTNPSMHVTWGTIIVYFAIRLWWPLGFIFIPWLVLNILSTLYTFQHYAVDLPAGIVCGVLSIIITKSLFKFEKKYYTGNYRLLYFVKALQSDMQSLISKWSHWCLKGKHFFSRTH</sequence>